<dbReference type="EMBL" id="JBFRYA010000009">
    <property type="protein sequence ID" value="MEX1669493.1"/>
    <property type="molecule type" value="Genomic_DNA"/>
</dbReference>
<dbReference type="Proteomes" id="UP001557485">
    <property type="component" value="Unassembled WGS sequence"/>
</dbReference>
<evidence type="ECO:0000313" key="1">
    <source>
        <dbReference type="EMBL" id="MEX1669493.1"/>
    </source>
</evidence>
<reference evidence="1 2" key="1">
    <citation type="journal article" date="2011" name="Int. J. Syst. Evol. Microbiol.">
        <title>Zhongshania antarctica gen. nov., sp. nov. and Zhongshania guokunii sp. nov., gammaproteobacteria respectively isolated from coastal attached (fast) ice and surface seawater of the Antarctic.</title>
        <authorList>
            <person name="Li H.J."/>
            <person name="Zhang X.Y."/>
            <person name="Chen C.X."/>
            <person name="Zhang Y.J."/>
            <person name="Gao Z.M."/>
            <person name="Yu Y."/>
            <person name="Chen X.L."/>
            <person name="Chen B."/>
            <person name="Zhang Y.Z."/>
        </authorList>
    </citation>
    <scope>NUCLEOTIDE SEQUENCE [LARGE SCALE GENOMIC DNA]</scope>
    <source>
        <strain evidence="1 2">ZS6-22T</strain>
    </source>
</reference>
<gene>
    <name evidence="1" type="ORF">AB4876_11275</name>
</gene>
<accession>A0ABV3U8N1</accession>
<organism evidence="1 2">
    <name type="scientific">Zhongshania guokunii</name>
    <dbReference type="NCBI Taxonomy" id="641783"/>
    <lineage>
        <taxon>Bacteria</taxon>
        <taxon>Pseudomonadati</taxon>
        <taxon>Pseudomonadota</taxon>
        <taxon>Gammaproteobacteria</taxon>
        <taxon>Cellvibrionales</taxon>
        <taxon>Spongiibacteraceae</taxon>
        <taxon>Zhongshania</taxon>
    </lineage>
</organism>
<evidence type="ECO:0008006" key="3">
    <source>
        <dbReference type="Google" id="ProtNLM"/>
    </source>
</evidence>
<protein>
    <recommendedName>
        <fullName evidence="3">Lipoprotein</fullName>
    </recommendedName>
</protein>
<proteinExistence type="predicted"/>
<name>A0ABV3U8N1_9GAMM</name>
<sequence>MALIITLSTRLLTKNSRKILTARASLSEISNLKRTVLLGFSTLVLSACTALSIDLEPAFSANADVYPVTGRQGLLIRQRLSFGPFQTGVVDRDWDSSSNIQVANYKSSDRHGGFRYTLQGPRAEQQRVDCQHNNNSESLNFGSAQRGEWSWLLAAENRFNCEIKRDKTSPQWQIAMGQRGAETHRRGALYSNDASYQIDSIHSANNGSINIGGIGYQISRNQQMLAAVETIDQGRVWLRNALSTDEAQLLAAAASALLLYQTPED</sequence>
<dbReference type="RefSeq" id="WP_368381753.1">
    <property type="nucleotide sequence ID" value="NZ_JBFRYA010000009.1"/>
</dbReference>
<keyword evidence="2" id="KW-1185">Reference proteome</keyword>
<comment type="caution">
    <text evidence="1">The sequence shown here is derived from an EMBL/GenBank/DDBJ whole genome shotgun (WGS) entry which is preliminary data.</text>
</comment>
<evidence type="ECO:0000313" key="2">
    <source>
        <dbReference type="Proteomes" id="UP001557485"/>
    </source>
</evidence>